<sequence>MDGDVEGQPMPAAKSPASLTTADSAAAPGGLDKIKTGSCSLVDIMSFPGYNSAIFRRFQDLNLFNLLCLQSELVDLRDQLYTMGTSSSTDEFRALERENDILAWDCEAFRNMKSFFAVRNEAEFPGRRDKLLEIRHKLEEYNSALLKEVQLKALGAPAERDLLCLRDFLSARDPDDTTFIARHNSDLISLGKGSPYSSQFFTRLFLLWLEFSRFMRVIGKDDARDGSSFDGPVPAQVKEAQIVFNRLIMALFGGIALIGPTIIMTLHSSKNTCLITTSVATFIFAVVLAIFASDSSGKDVLGATAAYAAVLVVFIGTSLSAS</sequence>
<reference evidence="4 5" key="1">
    <citation type="submission" date="2016-04" db="EMBL/GenBank/DDBJ databases">
        <title>A degradative enzymes factory behind the ericoid mycorrhizal symbiosis.</title>
        <authorList>
            <consortium name="DOE Joint Genome Institute"/>
            <person name="Martino E."/>
            <person name="Morin E."/>
            <person name="Grelet G."/>
            <person name="Kuo A."/>
            <person name="Kohler A."/>
            <person name="Daghino S."/>
            <person name="Barry K."/>
            <person name="Choi C."/>
            <person name="Cichocki N."/>
            <person name="Clum A."/>
            <person name="Copeland A."/>
            <person name="Hainaut M."/>
            <person name="Haridas S."/>
            <person name="Labutti K."/>
            <person name="Lindquist E."/>
            <person name="Lipzen A."/>
            <person name="Khouja H.-R."/>
            <person name="Murat C."/>
            <person name="Ohm R."/>
            <person name="Olson A."/>
            <person name="Spatafora J."/>
            <person name="Veneault-Fourrey C."/>
            <person name="Henrissat B."/>
            <person name="Grigoriev I."/>
            <person name="Martin F."/>
            <person name="Perotto S."/>
        </authorList>
    </citation>
    <scope>NUCLEOTIDE SEQUENCE [LARGE SCALE GENOMIC DNA]</scope>
    <source>
        <strain evidence="4 5">F</strain>
    </source>
</reference>
<feature type="transmembrane region" description="Helical" evidence="2">
    <location>
        <begin position="247"/>
        <end position="266"/>
    </location>
</feature>
<keyword evidence="2" id="KW-0472">Membrane</keyword>
<dbReference type="AlphaFoldDB" id="A0A2J6QXY8"/>
<dbReference type="InterPro" id="IPR046529">
    <property type="entry name" value="DUF6594"/>
</dbReference>
<feature type="transmembrane region" description="Helical" evidence="2">
    <location>
        <begin position="273"/>
        <end position="292"/>
    </location>
</feature>
<name>A0A2J6QXY8_HYAVF</name>
<accession>A0A2J6QXY8</accession>
<feature type="transmembrane region" description="Helical" evidence="2">
    <location>
        <begin position="304"/>
        <end position="321"/>
    </location>
</feature>
<organism evidence="4 5">
    <name type="scientific">Hyaloscypha variabilis (strain UAMH 11265 / GT02V1 / F)</name>
    <name type="common">Meliniomyces variabilis</name>
    <dbReference type="NCBI Taxonomy" id="1149755"/>
    <lineage>
        <taxon>Eukaryota</taxon>
        <taxon>Fungi</taxon>
        <taxon>Dikarya</taxon>
        <taxon>Ascomycota</taxon>
        <taxon>Pezizomycotina</taxon>
        <taxon>Leotiomycetes</taxon>
        <taxon>Helotiales</taxon>
        <taxon>Hyaloscyphaceae</taxon>
        <taxon>Hyaloscypha</taxon>
        <taxon>Hyaloscypha variabilis</taxon>
    </lineage>
</organism>
<gene>
    <name evidence="4" type="ORF">L207DRAFT_573190</name>
</gene>
<dbReference type="EMBL" id="KZ613964">
    <property type="protein sequence ID" value="PMD31133.1"/>
    <property type="molecule type" value="Genomic_DNA"/>
</dbReference>
<dbReference type="PANTHER" id="PTHR34502:SF5">
    <property type="entry name" value="DUF6594 DOMAIN-CONTAINING PROTEIN"/>
    <property type="match status" value="1"/>
</dbReference>
<evidence type="ECO:0000259" key="3">
    <source>
        <dbReference type="Pfam" id="PF20237"/>
    </source>
</evidence>
<evidence type="ECO:0000313" key="4">
    <source>
        <dbReference type="EMBL" id="PMD31133.1"/>
    </source>
</evidence>
<keyword evidence="2" id="KW-1133">Transmembrane helix</keyword>
<keyword evidence="2" id="KW-0812">Transmembrane</keyword>
<dbReference type="OrthoDB" id="3546297at2759"/>
<protein>
    <recommendedName>
        <fullName evidence="3">DUF6594 domain-containing protein</fullName>
    </recommendedName>
</protein>
<evidence type="ECO:0000256" key="2">
    <source>
        <dbReference type="SAM" id="Phobius"/>
    </source>
</evidence>
<dbReference type="Pfam" id="PF20237">
    <property type="entry name" value="DUF6594"/>
    <property type="match status" value="1"/>
</dbReference>
<proteinExistence type="predicted"/>
<dbReference type="PANTHER" id="PTHR34502">
    <property type="entry name" value="DUF6594 DOMAIN-CONTAINING PROTEIN-RELATED"/>
    <property type="match status" value="1"/>
</dbReference>
<evidence type="ECO:0000313" key="5">
    <source>
        <dbReference type="Proteomes" id="UP000235786"/>
    </source>
</evidence>
<dbReference type="Proteomes" id="UP000235786">
    <property type="component" value="Unassembled WGS sequence"/>
</dbReference>
<evidence type="ECO:0000256" key="1">
    <source>
        <dbReference type="SAM" id="MobiDB-lite"/>
    </source>
</evidence>
<feature type="region of interest" description="Disordered" evidence="1">
    <location>
        <begin position="1"/>
        <end position="24"/>
    </location>
</feature>
<keyword evidence="5" id="KW-1185">Reference proteome</keyword>
<feature type="domain" description="DUF6594" evidence="3">
    <location>
        <begin position="51"/>
        <end position="312"/>
    </location>
</feature>
<dbReference type="STRING" id="1149755.A0A2J6QXY8"/>